<feature type="domain" description="GAT" evidence="2">
    <location>
        <begin position="216"/>
        <end position="305"/>
    </location>
</feature>
<dbReference type="SUPFAM" id="SSF89009">
    <property type="entry name" value="GAT-like domain"/>
    <property type="match status" value="1"/>
</dbReference>
<feature type="compositionally biased region" description="Basic and acidic residues" evidence="1">
    <location>
        <begin position="383"/>
        <end position="394"/>
    </location>
</feature>
<feature type="region of interest" description="Disordered" evidence="1">
    <location>
        <begin position="1"/>
        <end position="34"/>
    </location>
</feature>
<gene>
    <name evidence="3" type="ORF">PGQ11_002075</name>
</gene>
<feature type="compositionally biased region" description="Basic and acidic residues" evidence="1">
    <location>
        <begin position="463"/>
        <end position="472"/>
    </location>
</feature>
<feature type="compositionally biased region" description="Low complexity" evidence="1">
    <location>
        <begin position="20"/>
        <end position="30"/>
    </location>
</feature>
<feature type="compositionally biased region" description="Polar residues" evidence="1">
    <location>
        <begin position="176"/>
        <end position="187"/>
    </location>
</feature>
<accession>A0ABR2JH26</accession>
<proteinExistence type="predicted"/>
<dbReference type="CDD" id="cd21383">
    <property type="entry name" value="GAT_GGA_Tom1-like"/>
    <property type="match status" value="1"/>
</dbReference>
<dbReference type="Gene3D" id="1.20.58.160">
    <property type="match status" value="1"/>
</dbReference>
<evidence type="ECO:0000259" key="2">
    <source>
        <dbReference type="PROSITE" id="PS50909"/>
    </source>
</evidence>
<dbReference type="SUPFAM" id="SSF48464">
    <property type="entry name" value="ENTH/VHS domain"/>
    <property type="match status" value="1"/>
</dbReference>
<dbReference type="InterPro" id="IPR008942">
    <property type="entry name" value="ENTH_VHS"/>
</dbReference>
<feature type="region of interest" description="Disordered" evidence="1">
    <location>
        <begin position="167"/>
        <end position="215"/>
    </location>
</feature>
<reference evidence="3 4" key="1">
    <citation type="journal article" date="2024" name="IMA Fungus">
        <title>Apiospora arundinis, a panoply of carbohydrate-active enzymes and secondary metabolites.</title>
        <authorList>
            <person name="Sorensen T."/>
            <person name="Petersen C."/>
            <person name="Muurmann A.T."/>
            <person name="Christiansen J.V."/>
            <person name="Brundto M.L."/>
            <person name="Overgaard C.K."/>
            <person name="Boysen A.T."/>
            <person name="Wollenberg R.D."/>
            <person name="Larsen T.O."/>
            <person name="Sorensen J.L."/>
            <person name="Nielsen K.L."/>
            <person name="Sondergaard T.E."/>
        </authorList>
    </citation>
    <scope>NUCLEOTIDE SEQUENCE [LARGE SCALE GENOMIC DNA]</scope>
    <source>
        <strain evidence="3 4">AAU 773</strain>
    </source>
</reference>
<evidence type="ECO:0000256" key="1">
    <source>
        <dbReference type="SAM" id="MobiDB-lite"/>
    </source>
</evidence>
<dbReference type="InterPro" id="IPR004152">
    <property type="entry name" value="GAT_dom"/>
</dbReference>
<dbReference type="PROSITE" id="PS50909">
    <property type="entry name" value="GAT"/>
    <property type="match status" value="1"/>
</dbReference>
<name>A0ABR2JH26_9PEZI</name>
<dbReference type="Gene3D" id="1.25.40.90">
    <property type="match status" value="1"/>
</dbReference>
<evidence type="ECO:0000313" key="4">
    <source>
        <dbReference type="Proteomes" id="UP001390339"/>
    </source>
</evidence>
<feature type="region of interest" description="Disordered" evidence="1">
    <location>
        <begin position="441"/>
        <end position="492"/>
    </location>
</feature>
<keyword evidence="4" id="KW-1185">Reference proteome</keyword>
<feature type="region of interest" description="Disordered" evidence="1">
    <location>
        <begin position="313"/>
        <end position="424"/>
    </location>
</feature>
<dbReference type="Pfam" id="PF03127">
    <property type="entry name" value="GAT"/>
    <property type="match status" value="1"/>
</dbReference>
<protein>
    <recommendedName>
        <fullName evidence="2">GAT domain-containing protein</fullName>
    </recommendedName>
</protein>
<dbReference type="InterPro" id="IPR038425">
    <property type="entry name" value="GAT_sf"/>
</dbReference>
<feature type="compositionally biased region" description="Polar residues" evidence="1">
    <location>
        <begin position="320"/>
        <end position="338"/>
    </location>
</feature>
<organism evidence="3 4">
    <name type="scientific">Apiospora arundinis</name>
    <dbReference type="NCBI Taxonomy" id="335852"/>
    <lineage>
        <taxon>Eukaryota</taxon>
        <taxon>Fungi</taxon>
        <taxon>Dikarya</taxon>
        <taxon>Ascomycota</taxon>
        <taxon>Pezizomycotina</taxon>
        <taxon>Sordariomycetes</taxon>
        <taxon>Xylariomycetidae</taxon>
        <taxon>Amphisphaeriales</taxon>
        <taxon>Apiosporaceae</taxon>
        <taxon>Apiospora</taxon>
    </lineage>
</organism>
<sequence>MKSLKMGKMLGTIRRKNTNGPGDDPQGDGPEAVASRAVKAFCESGGPNASGDEVLHLPPIVESAESSPAAAAECARLVRKYLKKDYWTRPSYQYNAIMLMRILADNPGQTFTRNMDQKFADTMKDLLRNGRDLSVMQMLMESLNTFETTKAWDEGLKPVIDMWKKEKEKAQKGGWQPQTPFVQQQPGNAAPFASPQNANPHSQNYFSRQHQSRKLPNPVELASRLEEARTSAKLLQQVVTNTPPGEVLDNDLIKEFADRCTSASRSVQGYMAAENPTPDNDTMESLIDTNEQLQTALSLHQRAMLNARKHAGIGAPAETPSPQDSTGPQPNGLGSHQRPTPPLINTDEEEYEPPPMPPRKSNGKGKEREYDNSIAGPSRSHTPRAEEDPFKDPQPDSYAGGAAGGSGAAATTAAGGASSGGYLNEDTRLAYEPFHPGFNATPSYLGRQDSSVGKETMHGAAGGEDRMPRIPDDENVSDAAQPKGKGPTMYRY</sequence>
<dbReference type="Proteomes" id="UP001390339">
    <property type="component" value="Unassembled WGS sequence"/>
</dbReference>
<comment type="caution">
    <text evidence="3">The sequence shown here is derived from an EMBL/GenBank/DDBJ whole genome shotgun (WGS) entry which is preliminary data.</text>
</comment>
<feature type="compositionally biased region" description="Polar residues" evidence="1">
    <location>
        <begin position="194"/>
        <end position="209"/>
    </location>
</feature>
<evidence type="ECO:0000313" key="3">
    <source>
        <dbReference type="EMBL" id="KAK8877129.1"/>
    </source>
</evidence>
<dbReference type="EMBL" id="JAPCWZ010000002">
    <property type="protein sequence ID" value="KAK8877129.1"/>
    <property type="molecule type" value="Genomic_DNA"/>
</dbReference>